<gene>
    <name evidence="7" type="ORF">HJG60_018219</name>
</gene>
<sequence>MAEAGTGFLEQLKSYIVSSWTYLWAVWFFIVLFLVYILRVPLKIDNWSTVSMFLNTLTPKFYVALTGTSSLISGLILIFEWWYFRKYGTSFIEQVSVSHLRPLLGGVDNNSSNNSNSSNGDSDSNRQSVSECKVWRNPLNLFRGAEYNRYTWVTGREPLTYYDMNLSAQDHQTFFTCDSDHLRPADAIMQKAWRERNPQARISAAHEALEINEIRSRVEVPLIASSTIWEIKLLPKCATAYILLAEEEATTIAEAEKLFKQALKAGDGCYRRSQQLQHHGSQYEAQHRRDTNVLVYIKRRLAMCARRLGRTREAVKMMRDLMKEFPLLSMFNIHENLLEALLELQAYADVQAVLAKYDDISLPKSATICYTAALLKARAVSDKFSPEAASRRGLSTAEMNAVEAIHRAVEFNPHVPKYLLEMKSLILPPEHILKRGDSEAIAYAFFHLAHWKRVEGALNLLHCTWEGTFRMIPYPLEKGHLFYPYPICTETADRELLPSFHEVSVYPKKELPFFILFTAGLCSFTAMLALLTHQFPELMGVFAKAVSICQREASGKGQKSKRSNIREMGECHIEMDMPVMIICSLYNFHYHQWNQRAEGQVRKCRLFVNVCLCLVSFTRKFSTVPPKRMKSKRIKLA</sequence>
<feature type="transmembrane region" description="Helical" evidence="6">
    <location>
        <begin position="20"/>
        <end position="40"/>
    </location>
</feature>
<dbReference type="Proteomes" id="UP000664940">
    <property type="component" value="Unassembled WGS sequence"/>
</dbReference>
<evidence type="ECO:0000256" key="5">
    <source>
        <dbReference type="ARBA" id="ARBA00023136"/>
    </source>
</evidence>
<evidence type="ECO:0000313" key="7">
    <source>
        <dbReference type="EMBL" id="KAF6086916.1"/>
    </source>
</evidence>
<dbReference type="GO" id="GO:0016020">
    <property type="term" value="C:membrane"/>
    <property type="evidence" value="ECO:0007669"/>
    <property type="project" value="UniProtKB-SubCell"/>
</dbReference>
<dbReference type="Pfam" id="PF04184">
    <property type="entry name" value="ST7"/>
    <property type="match status" value="1"/>
</dbReference>
<protein>
    <submittedName>
        <fullName evidence="7">Suppression of tumorigenicity 7</fullName>
    </submittedName>
</protein>
<evidence type="ECO:0000256" key="2">
    <source>
        <dbReference type="ARBA" id="ARBA00009751"/>
    </source>
</evidence>
<name>A0A834DMX1_9CHIR</name>
<evidence type="ECO:0000256" key="4">
    <source>
        <dbReference type="ARBA" id="ARBA00022989"/>
    </source>
</evidence>
<keyword evidence="3 6" id="KW-0812">Transmembrane</keyword>
<comment type="caution">
    <text evidence="7">The sequence shown here is derived from an EMBL/GenBank/DDBJ whole genome shotgun (WGS) entry which is preliminary data.</text>
</comment>
<dbReference type="InterPro" id="IPR007311">
    <property type="entry name" value="ST7"/>
</dbReference>
<dbReference type="PANTHER" id="PTHR12745:SF8">
    <property type="entry name" value="SUPPRESSOR OF TUMORIGENICITY 7 PROTEIN"/>
    <property type="match status" value="1"/>
</dbReference>
<dbReference type="CDD" id="cd11557">
    <property type="entry name" value="ST7"/>
    <property type="match status" value="1"/>
</dbReference>
<reference evidence="7 8" key="1">
    <citation type="journal article" date="2020" name="Nature">
        <title>Six reference-quality genomes reveal evolution of bat adaptations.</title>
        <authorList>
            <person name="Jebb D."/>
            <person name="Huang Z."/>
            <person name="Pippel M."/>
            <person name="Hughes G.M."/>
            <person name="Lavrichenko K."/>
            <person name="Devanna P."/>
            <person name="Winkler S."/>
            <person name="Jermiin L.S."/>
            <person name="Skirmuntt E.C."/>
            <person name="Katzourakis A."/>
            <person name="Burkitt-Gray L."/>
            <person name="Ray D.A."/>
            <person name="Sullivan K.A.M."/>
            <person name="Roscito J.G."/>
            <person name="Kirilenko B.M."/>
            <person name="Davalos L.M."/>
            <person name="Corthals A.P."/>
            <person name="Power M.L."/>
            <person name="Jones G."/>
            <person name="Ransome R.D."/>
            <person name="Dechmann D.K.N."/>
            <person name="Locatelli A.G."/>
            <person name="Puechmaille S.J."/>
            <person name="Fedrigo O."/>
            <person name="Jarvis E.D."/>
            <person name="Hiller M."/>
            <person name="Vernes S.C."/>
            <person name="Myers E.W."/>
            <person name="Teeling E.C."/>
        </authorList>
    </citation>
    <scope>NUCLEOTIDE SEQUENCE [LARGE SCALE GENOMIC DNA]</scope>
    <source>
        <strain evidence="7">Bat1K_MPI-CBG_1</strain>
    </source>
</reference>
<proteinExistence type="inferred from homology"/>
<comment type="similarity">
    <text evidence="2">Belongs to the ST7 family.</text>
</comment>
<organism evidence="7 8">
    <name type="scientific">Phyllostomus discolor</name>
    <name type="common">pale spear-nosed bat</name>
    <dbReference type="NCBI Taxonomy" id="89673"/>
    <lineage>
        <taxon>Eukaryota</taxon>
        <taxon>Metazoa</taxon>
        <taxon>Chordata</taxon>
        <taxon>Craniata</taxon>
        <taxon>Vertebrata</taxon>
        <taxon>Euteleostomi</taxon>
        <taxon>Mammalia</taxon>
        <taxon>Eutheria</taxon>
        <taxon>Laurasiatheria</taxon>
        <taxon>Chiroptera</taxon>
        <taxon>Yangochiroptera</taxon>
        <taxon>Phyllostomidae</taxon>
        <taxon>Phyllostominae</taxon>
        <taxon>Phyllostomus</taxon>
    </lineage>
</organism>
<dbReference type="AlphaFoldDB" id="A0A834DMX1"/>
<evidence type="ECO:0000313" key="8">
    <source>
        <dbReference type="Proteomes" id="UP000664940"/>
    </source>
</evidence>
<dbReference type="PANTHER" id="PTHR12745">
    <property type="entry name" value="SUPPRESSION OF TUMORIGENICITY 7"/>
    <property type="match status" value="1"/>
</dbReference>
<accession>A0A834DMX1</accession>
<keyword evidence="4 6" id="KW-1133">Transmembrane helix</keyword>
<dbReference type="EMBL" id="JABVXQ010000011">
    <property type="protein sequence ID" value="KAF6086916.1"/>
    <property type="molecule type" value="Genomic_DNA"/>
</dbReference>
<comment type="subcellular location">
    <subcellularLocation>
        <location evidence="1">Membrane</location>
        <topology evidence="1">Multi-pass membrane protein</topology>
    </subcellularLocation>
</comment>
<keyword evidence="5 6" id="KW-0472">Membrane</keyword>
<feature type="transmembrane region" description="Helical" evidence="6">
    <location>
        <begin position="61"/>
        <end position="84"/>
    </location>
</feature>
<evidence type="ECO:0000256" key="3">
    <source>
        <dbReference type="ARBA" id="ARBA00022692"/>
    </source>
</evidence>
<evidence type="ECO:0000256" key="6">
    <source>
        <dbReference type="SAM" id="Phobius"/>
    </source>
</evidence>
<evidence type="ECO:0000256" key="1">
    <source>
        <dbReference type="ARBA" id="ARBA00004141"/>
    </source>
</evidence>